<dbReference type="RefSeq" id="WP_271165818.1">
    <property type="nucleotide sequence ID" value="NZ_BSFD01000010.1"/>
</dbReference>
<dbReference type="Proteomes" id="UP001143509">
    <property type="component" value="Unassembled WGS sequence"/>
</dbReference>
<reference evidence="2" key="2">
    <citation type="submission" date="2023-01" db="EMBL/GenBank/DDBJ databases">
        <authorList>
            <person name="Sun Q."/>
            <person name="Evtushenko L."/>
        </authorList>
    </citation>
    <scope>NUCLEOTIDE SEQUENCE</scope>
    <source>
        <strain evidence="2">VKM B-1499</strain>
    </source>
</reference>
<comment type="caution">
    <text evidence="2">The sequence shown here is derived from an EMBL/GenBank/DDBJ whole genome shotgun (WGS) entry which is preliminary data.</text>
</comment>
<sequence length="300" mass="31947">MSKKLTTKFTRIAVAGLTASDGRTIEPQWLRDMAANYNPATYTARVNVEHFRNASAAGPFPALGDVVALKVQDDDIEIGGKTEKRLALYAQIEGNETLQGYLAADQKKFTSIEVEPNFSGTGKAYLMGLAATDSPASLGVEALQFSARTDDAFAKIRKADLDSRKKHETCLFSAAFATTIEFAEEGAQVESADSVIDKIVAKFTSAMKGAEPKAPPAADPANPGGDLTAFATAMSAGLKELGQSFTQALATQSGEINARFAKIESEHAAIKRDVEQTPDRNYRQRPAATGGGEGQELTDC</sequence>
<dbReference type="InterPro" id="IPR009228">
    <property type="entry name" value="Capsid_scaffold_GpO"/>
</dbReference>
<evidence type="ECO:0000313" key="2">
    <source>
        <dbReference type="EMBL" id="GLK49628.1"/>
    </source>
</evidence>
<feature type="region of interest" description="Disordered" evidence="1">
    <location>
        <begin position="269"/>
        <end position="300"/>
    </location>
</feature>
<feature type="compositionally biased region" description="Basic and acidic residues" evidence="1">
    <location>
        <begin position="269"/>
        <end position="282"/>
    </location>
</feature>
<dbReference type="Pfam" id="PF05929">
    <property type="entry name" value="Phage_GPO"/>
    <property type="match status" value="1"/>
</dbReference>
<accession>A0ABQ5TB92</accession>
<proteinExistence type="predicted"/>
<organism evidence="2 3">
    <name type="scientific">Brevundimonas intermedia</name>
    <dbReference type="NCBI Taxonomy" id="74315"/>
    <lineage>
        <taxon>Bacteria</taxon>
        <taxon>Pseudomonadati</taxon>
        <taxon>Pseudomonadota</taxon>
        <taxon>Alphaproteobacteria</taxon>
        <taxon>Caulobacterales</taxon>
        <taxon>Caulobacteraceae</taxon>
        <taxon>Brevundimonas</taxon>
    </lineage>
</organism>
<keyword evidence="3" id="KW-1185">Reference proteome</keyword>
<gene>
    <name evidence="2" type="primary">O</name>
    <name evidence="2" type="ORF">GCM10017620_26010</name>
</gene>
<protein>
    <submittedName>
        <fullName evidence="2">Phage capsid scaffolding protein</fullName>
    </submittedName>
</protein>
<evidence type="ECO:0000256" key="1">
    <source>
        <dbReference type="SAM" id="MobiDB-lite"/>
    </source>
</evidence>
<evidence type="ECO:0000313" key="3">
    <source>
        <dbReference type="Proteomes" id="UP001143509"/>
    </source>
</evidence>
<dbReference type="EMBL" id="BSFD01000010">
    <property type="protein sequence ID" value="GLK49628.1"/>
    <property type="molecule type" value="Genomic_DNA"/>
</dbReference>
<reference evidence="2" key="1">
    <citation type="journal article" date="2014" name="Int. J. Syst. Evol. Microbiol.">
        <title>Complete genome of a new Firmicutes species belonging to the dominant human colonic microbiota ('Ruminococcus bicirculans') reveals two chromosomes and a selective capacity to utilize plant glucans.</title>
        <authorList>
            <consortium name="NISC Comparative Sequencing Program"/>
            <person name="Wegmann U."/>
            <person name="Louis P."/>
            <person name="Goesmann A."/>
            <person name="Henrissat B."/>
            <person name="Duncan S.H."/>
            <person name="Flint H.J."/>
        </authorList>
    </citation>
    <scope>NUCLEOTIDE SEQUENCE</scope>
    <source>
        <strain evidence="2">VKM B-1499</strain>
    </source>
</reference>
<name>A0ABQ5TB92_9CAUL</name>